<dbReference type="InterPro" id="IPR011990">
    <property type="entry name" value="TPR-like_helical_dom_sf"/>
</dbReference>
<protein>
    <recommendedName>
        <fullName evidence="2">CHAT domain-containing protein</fullName>
    </recommendedName>
</protein>
<evidence type="ECO:0000313" key="3">
    <source>
        <dbReference type="EMBL" id="AXE19101.1"/>
    </source>
</evidence>
<dbReference type="Gene3D" id="1.25.40.10">
    <property type="entry name" value="Tetratricopeptide repeat domain"/>
    <property type="match status" value="2"/>
</dbReference>
<dbReference type="InterPro" id="IPR019734">
    <property type="entry name" value="TPR_rpt"/>
</dbReference>
<keyword evidence="1" id="KW-1133">Transmembrane helix</keyword>
<dbReference type="PANTHER" id="PTHR10098">
    <property type="entry name" value="RAPSYN-RELATED"/>
    <property type="match status" value="1"/>
</dbReference>
<dbReference type="InterPro" id="IPR024983">
    <property type="entry name" value="CHAT_dom"/>
</dbReference>
<evidence type="ECO:0000256" key="1">
    <source>
        <dbReference type="SAM" id="Phobius"/>
    </source>
</evidence>
<evidence type="ECO:0000313" key="4">
    <source>
        <dbReference type="Proteomes" id="UP000251993"/>
    </source>
</evidence>
<dbReference type="EMBL" id="CP030850">
    <property type="protein sequence ID" value="AXE19101.1"/>
    <property type="molecule type" value="Genomic_DNA"/>
</dbReference>
<gene>
    <name evidence="3" type="ORF">DR864_15755</name>
</gene>
<dbReference type="Proteomes" id="UP000251993">
    <property type="component" value="Chromosome"/>
</dbReference>
<keyword evidence="4" id="KW-1185">Reference proteome</keyword>
<dbReference type="SMART" id="SM00028">
    <property type="entry name" value="TPR"/>
    <property type="match status" value="7"/>
</dbReference>
<reference evidence="3 4" key="1">
    <citation type="submission" date="2018-07" db="EMBL/GenBank/DDBJ databases">
        <title>Genome sequencing of Runella.</title>
        <authorList>
            <person name="Baek M.-G."/>
            <person name="Yi H."/>
        </authorList>
    </citation>
    <scope>NUCLEOTIDE SEQUENCE [LARGE SCALE GENOMIC DNA]</scope>
    <source>
        <strain evidence="3 4">HYN0085</strain>
    </source>
</reference>
<dbReference type="Pfam" id="PF12770">
    <property type="entry name" value="CHAT"/>
    <property type="match status" value="1"/>
</dbReference>
<feature type="transmembrane region" description="Helical" evidence="1">
    <location>
        <begin position="901"/>
        <end position="919"/>
    </location>
</feature>
<dbReference type="OrthoDB" id="9771112at2"/>
<feature type="domain" description="CHAT" evidence="2">
    <location>
        <begin position="632"/>
        <end position="892"/>
    </location>
</feature>
<dbReference type="SUPFAM" id="SSF48452">
    <property type="entry name" value="TPR-like"/>
    <property type="match status" value="2"/>
</dbReference>
<evidence type="ECO:0000259" key="2">
    <source>
        <dbReference type="Pfam" id="PF12770"/>
    </source>
</evidence>
<sequence length="928" mass="105116">MCVLLVRRYSVCLVSRTMKKIIFFLVFMGFVGSVSAQNASMEKVIQEVEATTGLEDKAAIQLLEKARLAWEKAKWPQDSSYAKIFHYLGRRHRSLGWDKKDQNHVKKAIEYTEKAVFINSQKRPDVSEANLANSHLNLGLLYENELLPQDIAKGMWHYERSLIIGQKYPQKYSVAADAGSNMAKVLNVTGDYEQALKVAFVAENLARKSNNPEKRSSCLEKKSNALRALGRLNEAETAMKEIIQLAESSPKQIYHGNALANLAALYYEKKEYRNMEIYFDKSFEVFRKADFNYGMAMVKTNLGYLKNALNESQEAEKLYMEGLVLADTPAIKTRLLDNLAMLYYKQKKYSQAISYLQQAIHTFLPAFAEYSNINSNPSPKTIKYCAEKNYLLDLIENKGKVWLAQYKQAPNKAYLSNAEKTFLVADQMIDLMRWEHKGTQSKLFWRNKTRSIYENAIETCYLLKDYEKAFYFFEKSRAVLLNDKLNELGAKQILSEADLTKEAQLQAKIDELRNKSEGGKAGTDKTESELLMAENAQSDFIKNLEKTNPAYYRFKYDTTTVNLKQIQQYLRPKGSTLIEYFVADSLTYAIVVSPSSVKIQTLRFDPNDTQTYLRLCAKDISTKTELNEFLAVSNRLYQSLIAPLNVSKGHVIISYDGAFLPFEALSLSVSKPLYLLNEYAVSYTYSAQFLFKNQPEPNFWPQKSFLGVAPVQFSQKLNMLSGSAESIERIGGAYLWKNELVHQKATKNAFLNQASGHRIVQVYTHAFADSTQTEPHIYFADSALKVSDLGNASFKINLLVLSACKTGVGKVAKGEGVLSLARGFSMAGIPSTITTLWSVEDKKTYLLTELFYTFLNEGLTKDEALQKAKFQYISTYPNAAPSAWAGLVLIGDASALPSNTFWWWGLGGLLMLIVLWGVWMKGNLSVKH</sequence>
<dbReference type="AlphaFoldDB" id="A0A344TKD0"/>
<organism evidence="3 4">
    <name type="scientific">Runella rosea</name>
    <dbReference type="NCBI Taxonomy" id="2259595"/>
    <lineage>
        <taxon>Bacteria</taxon>
        <taxon>Pseudomonadati</taxon>
        <taxon>Bacteroidota</taxon>
        <taxon>Cytophagia</taxon>
        <taxon>Cytophagales</taxon>
        <taxon>Spirosomataceae</taxon>
        <taxon>Runella</taxon>
    </lineage>
</organism>
<name>A0A344TKD0_9BACT</name>
<proteinExistence type="predicted"/>
<keyword evidence="1" id="KW-0472">Membrane</keyword>
<accession>A0A344TKD0</accession>
<dbReference type="KEGG" id="run:DR864_15755"/>
<keyword evidence="1" id="KW-0812">Transmembrane</keyword>